<feature type="non-terminal residue" evidence="1">
    <location>
        <position position="103"/>
    </location>
</feature>
<keyword evidence="1" id="KW-0378">Hydrolase</keyword>
<evidence type="ECO:0000313" key="1">
    <source>
        <dbReference type="EMBL" id="RJE16675.1"/>
    </source>
</evidence>
<evidence type="ECO:0000313" key="2">
    <source>
        <dbReference type="Proteomes" id="UP000266188"/>
    </source>
</evidence>
<dbReference type="STRING" id="2070753.A0A3A2ZFD5"/>
<protein>
    <submittedName>
        <fullName evidence="1">Ubiquitin carboxyl-terminal hydrolase</fullName>
    </submittedName>
</protein>
<organism evidence="1 2">
    <name type="scientific">Aspergillus sclerotialis</name>
    <dbReference type="NCBI Taxonomy" id="2070753"/>
    <lineage>
        <taxon>Eukaryota</taxon>
        <taxon>Fungi</taxon>
        <taxon>Dikarya</taxon>
        <taxon>Ascomycota</taxon>
        <taxon>Pezizomycotina</taxon>
        <taxon>Eurotiomycetes</taxon>
        <taxon>Eurotiomycetidae</taxon>
        <taxon>Eurotiales</taxon>
        <taxon>Aspergillaceae</taxon>
        <taxon>Aspergillus</taxon>
        <taxon>Aspergillus subgen. Polypaecilum</taxon>
    </lineage>
</organism>
<name>A0A3A2ZFD5_9EURO</name>
<sequence length="103" mass="11681">MFDDTEPVKDSNVSASDTLAVFELESSPTDYSIANPDEVYEPNETPGFDSPKAERMLIPVYQRGWVAKSFNKSKERKIFGPPTFIVVKQEEAFDFDSILKKLL</sequence>
<dbReference type="OrthoDB" id="952271at2759"/>
<proteinExistence type="predicted"/>
<accession>A0A3A2ZFD5</accession>
<dbReference type="AlphaFoldDB" id="A0A3A2ZFD5"/>
<reference evidence="2" key="1">
    <citation type="submission" date="2017-02" db="EMBL/GenBank/DDBJ databases">
        <authorList>
            <person name="Tafer H."/>
            <person name="Lopandic K."/>
        </authorList>
    </citation>
    <scope>NUCLEOTIDE SEQUENCE [LARGE SCALE GENOMIC DNA]</scope>
    <source>
        <strain evidence="2">CBS 366.77</strain>
    </source>
</reference>
<dbReference type="EMBL" id="MVGC01003251">
    <property type="protein sequence ID" value="RJE16675.1"/>
    <property type="molecule type" value="Genomic_DNA"/>
</dbReference>
<dbReference type="GO" id="GO:0016787">
    <property type="term" value="F:hydrolase activity"/>
    <property type="evidence" value="ECO:0007669"/>
    <property type="project" value="UniProtKB-KW"/>
</dbReference>
<comment type="caution">
    <text evidence="1">The sequence shown here is derived from an EMBL/GenBank/DDBJ whole genome shotgun (WGS) entry which is preliminary data.</text>
</comment>
<gene>
    <name evidence="1" type="ORF">PHISCL_10988</name>
</gene>
<keyword evidence="2" id="KW-1185">Reference proteome</keyword>
<dbReference type="Proteomes" id="UP000266188">
    <property type="component" value="Unassembled WGS sequence"/>
</dbReference>